<dbReference type="RefSeq" id="WP_078920601.1">
    <property type="nucleotide sequence ID" value="NZ_FUYB01000001.1"/>
</dbReference>
<dbReference type="EMBL" id="FUYB01000001">
    <property type="protein sequence ID" value="SKA67662.1"/>
    <property type="molecule type" value="Genomic_DNA"/>
</dbReference>
<accession>A0A1T4VRP3</accession>
<name>A0A1T4VRP3_9GAMM</name>
<dbReference type="Pfam" id="PF02604">
    <property type="entry name" value="PhdYeFM_antitox"/>
    <property type="match status" value="1"/>
</dbReference>
<dbReference type="InterPro" id="IPR036165">
    <property type="entry name" value="YefM-like_sf"/>
</dbReference>
<evidence type="ECO:0000256" key="2">
    <source>
        <dbReference type="RuleBase" id="RU362080"/>
    </source>
</evidence>
<proteinExistence type="inferred from homology"/>
<sequence length="85" mass="9385">MQTWAVQDAKSRFSEFLDACIATGPQVVTRRGAEAAVLVPIEVWKRLQAAAKPSLKDLLLSDSGRGDLVLPERGQARRRLVKEVI</sequence>
<evidence type="ECO:0000313" key="4">
    <source>
        <dbReference type="Proteomes" id="UP000190460"/>
    </source>
</evidence>
<evidence type="ECO:0000256" key="1">
    <source>
        <dbReference type="ARBA" id="ARBA00009981"/>
    </source>
</evidence>
<comment type="similarity">
    <text evidence="1 2">Belongs to the phD/YefM antitoxin family.</text>
</comment>
<dbReference type="AlphaFoldDB" id="A0A1T4VRP3"/>
<reference evidence="3 4" key="1">
    <citation type="submission" date="2017-02" db="EMBL/GenBank/DDBJ databases">
        <authorList>
            <person name="Peterson S.W."/>
        </authorList>
    </citation>
    <scope>NUCLEOTIDE SEQUENCE [LARGE SCALE GENOMIC DNA]</scope>
    <source>
        <strain evidence="3 4">ATCC 49788</strain>
    </source>
</reference>
<dbReference type="STRING" id="92487.SAMN02745130_00081"/>
<organism evidence="3 4">
    <name type="scientific">Thiothrix eikelboomii</name>
    <dbReference type="NCBI Taxonomy" id="92487"/>
    <lineage>
        <taxon>Bacteria</taxon>
        <taxon>Pseudomonadati</taxon>
        <taxon>Pseudomonadota</taxon>
        <taxon>Gammaproteobacteria</taxon>
        <taxon>Thiotrichales</taxon>
        <taxon>Thiotrichaceae</taxon>
        <taxon>Thiothrix</taxon>
    </lineage>
</organism>
<evidence type="ECO:0000313" key="3">
    <source>
        <dbReference type="EMBL" id="SKA67662.1"/>
    </source>
</evidence>
<gene>
    <name evidence="3" type="ORF">SAMN02745130_00081</name>
</gene>
<dbReference type="SUPFAM" id="SSF143120">
    <property type="entry name" value="YefM-like"/>
    <property type="match status" value="1"/>
</dbReference>
<dbReference type="NCBIfam" id="TIGR01552">
    <property type="entry name" value="phd_fam"/>
    <property type="match status" value="1"/>
</dbReference>
<dbReference type="OrthoDB" id="361281at2"/>
<comment type="function">
    <text evidence="2">Antitoxin component of a type II toxin-antitoxin (TA) system.</text>
</comment>
<dbReference type="Proteomes" id="UP000190460">
    <property type="component" value="Unassembled WGS sequence"/>
</dbReference>
<keyword evidence="4" id="KW-1185">Reference proteome</keyword>
<dbReference type="Gene3D" id="3.40.1620.10">
    <property type="entry name" value="YefM-like domain"/>
    <property type="match status" value="1"/>
</dbReference>
<protein>
    <recommendedName>
        <fullName evidence="2">Antitoxin</fullName>
    </recommendedName>
</protein>
<dbReference type="InterPro" id="IPR006442">
    <property type="entry name" value="Antitoxin_Phd/YefM"/>
</dbReference>